<dbReference type="Gene3D" id="1.10.110.10">
    <property type="entry name" value="Plant lipid-transfer and hydrophobic proteins"/>
    <property type="match status" value="1"/>
</dbReference>
<reference evidence="3 4" key="1">
    <citation type="submission" date="2019-06" db="EMBL/GenBank/DDBJ databases">
        <title>A chromosomal-level reference genome of Carpinus fangiana (Coryloideae, Betulaceae).</title>
        <authorList>
            <person name="Yang X."/>
            <person name="Wang Z."/>
            <person name="Zhang L."/>
            <person name="Hao G."/>
            <person name="Liu J."/>
            <person name="Yang Y."/>
        </authorList>
    </citation>
    <scope>NUCLEOTIDE SEQUENCE [LARGE SCALE GENOMIC DNA]</scope>
    <source>
        <strain evidence="3">Cfa_2016G</strain>
        <tissue evidence="3">Leaf</tissue>
    </source>
</reference>
<evidence type="ECO:0000256" key="2">
    <source>
        <dbReference type="SAM" id="SignalP"/>
    </source>
</evidence>
<sequence length="130" mass="13765">MENKMMGCAVLAFGLTFLVLNASGSPSNALSCNDAIPTLKLCQPFFVGSSPSPTGACCVGAQILMRQMMATTREARRAVSVEKYAKDAGFKPEIVKQLPNPANSTPLHPTTTPMRTAASNLSLSRSFPLS</sequence>
<dbReference type="EMBL" id="CM017321">
    <property type="protein sequence ID" value="KAE7995283.1"/>
    <property type="molecule type" value="Genomic_DNA"/>
</dbReference>
<dbReference type="Proteomes" id="UP000327013">
    <property type="component" value="Chromosome 1"/>
</dbReference>
<dbReference type="OrthoDB" id="1876592at2759"/>
<dbReference type="InterPro" id="IPR036312">
    <property type="entry name" value="Bifun_inhib/LTP/seed_sf"/>
</dbReference>
<protein>
    <recommendedName>
        <fullName evidence="5">Bifunctional inhibitor/plant lipid transfer protein/seed storage helical domain-containing protein</fullName>
    </recommendedName>
</protein>
<feature type="region of interest" description="Disordered" evidence="1">
    <location>
        <begin position="95"/>
        <end position="130"/>
    </location>
</feature>
<organism evidence="3 4">
    <name type="scientific">Carpinus fangiana</name>
    <dbReference type="NCBI Taxonomy" id="176857"/>
    <lineage>
        <taxon>Eukaryota</taxon>
        <taxon>Viridiplantae</taxon>
        <taxon>Streptophyta</taxon>
        <taxon>Embryophyta</taxon>
        <taxon>Tracheophyta</taxon>
        <taxon>Spermatophyta</taxon>
        <taxon>Magnoliopsida</taxon>
        <taxon>eudicotyledons</taxon>
        <taxon>Gunneridae</taxon>
        <taxon>Pentapetalae</taxon>
        <taxon>rosids</taxon>
        <taxon>fabids</taxon>
        <taxon>Fagales</taxon>
        <taxon>Betulaceae</taxon>
        <taxon>Carpinus</taxon>
    </lineage>
</organism>
<feature type="signal peptide" evidence="2">
    <location>
        <begin position="1"/>
        <end position="24"/>
    </location>
</feature>
<evidence type="ECO:0000313" key="3">
    <source>
        <dbReference type="EMBL" id="KAE7995283.1"/>
    </source>
</evidence>
<keyword evidence="4" id="KW-1185">Reference proteome</keyword>
<evidence type="ECO:0000313" key="4">
    <source>
        <dbReference type="Proteomes" id="UP000327013"/>
    </source>
</evidence>
<dbReference type="SUPFAM" id="SSF47699">
    <property type="entry name" value="Bifunctional inhibitor/lipid-transfer protein/seed storage 2S albumin"/>
    <property type="match status" value="1"/>
</dbReference>
<evidence type="ECO:0000256" key="1">
    <source>
        <dbReference type="SAM" id="MobiDB-lite"/>
    </source>
</evidence>
<name>A0A5N6QAR1_9ROSI</name>
<feature type="compositionally biased region" description="Polar residues" evidence="1">
    <location>
        <begin position="100"/>
        <end position="130"/>
    </location>
</feature>
<evidence type="ECO:0008006" key="5">
    <source>
        <dbReference type="Google" id="ProtNLM"/>
    </source>
</evidence>
<keyword evidence="2" id="KW-0732">Signal</keyword>
<feature type="chain" id="PRO_5024322606" description="Bifunctional inhibitor/plant lipid transfer protein/seed storage helical domain-containing protein" evidence="2">
    <location>
        <begin position="25"/>
        <end position="130"/>
    </location>
</feature>
<gene>
    <name evidence="3" type="ORF">FH972_000101</name>
</gene>
<accession>A0A5N6QAR1</accession>
<dbReference type="AlphaFoldDB" id="A0A5N6QAR1"/>
<proteinExistence type="predicted"/>